<evidence type="ECO:0000313" key="1">
    <source>
        <dbReference type="EMBL" id="CAG8790781.1"/>
    </source>
</evidence>
<keyword evidence="2" id="KW-1185">Reference proteome</keyword>
<proteinExistence type="predicted"/>
<name>A0A9N9P4P7_9GLOM</name>
<dbReference type="GO" id="GO:0006355">
    <property type="term" value="P:regulation of DNA-templated transcription"/>
    <property type="evidence" value="ECO:0007669"/>
    <property type="project" value="InterPro"/>
</dbReference>
<dbReference type="Proteomes" id="UP000789759">
    <property type="component" value="Unassembled WGS sequence"/>
</dbReference>
<protein>
    <submittedName>
        <fullName evidence="1">7472_t:CDS:1</fullName>
    </submittedName>
</protein>
<dbReference type="InterPro" id="IPR031052">
    <property type="entry name" value="FHY3/FAR1"/>
</dbReference>
<reference evidence="1" key="1">
    <citation type="submission" date="2021-06" db="EMBL/GenBank/DDBJ databases">
        <authorList>
            <person name="Kallberg Y."/>
            <person name="Tangrot J."/>
            <person name="Rosling A."/>
        </authorList>
    </citation>
    <scope>NUCLEOTIDE SEQUENCE</scope>
    <source>
        <strain evidence="1">FL966</strain>
    </source>
</reference>
<dbReference type="PANTHER" id="PTHR31669">
    <property type="entry name" value="PROTEIN FAR1-RELATED SEQUENCE 10-RELATED"/>
    <property type="match status" value="1"/>
</dbReference>
<comment type="caution">
    <text evidence="1">The sequence shown here is derived from an EMBL/GenBank/DDBJ whole genome shotgun (WGS) entry which is preliminary data.</text>
</comment>
<organism evidence="1 2">
    <name type="scientific">Cetraspora pellucida</name>
    <dbReference type="NCBI Taxonomy" id="1433469"/>
    <lineage>
        <taxon>Eukaryota</taxon>
        <taxon>Fungi</taxon>
        <taxon>Fungi incertae sedis</taxon>
        <taxon>Mucoromycota</taxon>
        <taxon>Glomeromycotina</taxon>
        <taxon>Glomeromycetes</taxon>
        <taxon>Diversisporales</taxon>
        <taxon>Gigasporaceae</taxon>
        <taxon>Cetraspora</taxon>
    </lineage>
</organism>
<sequence>MINIENKSHPQLGESFSTQEEFFETIWQYGLSQGFTIRYGKVDNRNKEKEICKRTILCSCEGTSVAKKDDDKPKRKENQNDVVANIWYTQFLKIVNMKASQVLLTDDDKEISNAYNNTFYYYNTKHQECDQITFNELWNSLKNDYPKAVAYLVQMEKTVDKWAACYNHNVFMADMTTTQQGESMNHLIKGYMDATTLLSAFIQAFKTALDSHKECIELEIYQQDNNNIIFQTTSPYEKQAAHFLT</sequence>
<dbReference type="PANTHER" id="PTHR31669:SF251">
    <property type="entry name" value="PROTEIN FAR1-RELATED SEQUENCE"/>
    <property type="match status" value="1"/>
</dbReference>
<evidence type="ECO:0000313" key="2">
    <source>
        <dbReference type="Proteomes" id="UP000789759"/>
    </source>
</evidence>
<accession>A0A9N9P4P7</accession>
<dbReference type="EMBL" id="CAJVQA010027051">
    <property type="protein sequence ID" value="CAG8790781.1"/>
    <property type="molecule type" value="Genomic_DNA"/>
</dbReference>
<dbReference type="AlphaFoldDB" id="A0A9N9P4P7"/>
<dbReference type="OrthoDB" id="128308at2759"/>
<gene>
    <name evidence="1" type="ORF">CPELLU_LOCUS16988</name>
</gene>